<dbReference type="AlphaFoldDB" id="A0A3S8U7Z8"/>
<dbReference type="PANTHER" id="PTHR31310:SF7">
    <property type="entry name" value="PA-PHOSPHATASE RELATED-FAMILY PROTEIN DDB_G0268928"/>
    <property type="match status" value="1"/>
</dbReference>
<dbReference type="Pfam" id="PF14378">
    <property type="entry name" value="PAP2_3"/>
    <property type="match status" value="1"/>
</dbReference>
<protein>
    <submittedName>
        <fullName evidence="7">Inositol phosphorylceramide synthase</fullName>
    </submittedName>
</protein>
<evidence type="ECO:0000256" key="5">
    <source>
        <dbReference type="SAM" id="Phobius"/>
    </source>
</evidence>
<dbReference type="InterPro" id="IPR052185">
    <property type="entry name" value="IPC_Synthase-Related"/>
</dbReference>
<feature type="transmembrane region" description="Helical" evidence="5">
    <location>
        <begin position="304"/>
        <end position="325"/>
    </location>
</feature>
<dbReference type="OrthoDB" id="9816314at2"/>
<reference evidence="7 8" key="1">
    <citation type="submission" date="2018-12" db="EMBL/GenBank/DDBJ databases">
        <title>Complete genome sequencing of Tabrizicola sp. K13M18.</title>
        <authorList>
            <person name="Bae J.-W."/>
        </authorList>
    </citation>
    <scope>NUCLEOTIDE SEQUENCE [LARGE SCALE GENOMIC DNA]</scope>
    <source>
        <strain evidence="7 8">K13M18</strain>
    </source>
</reference>
<feature type="transmembrane region" description="Helical" evidence="5">
    <location>
        <begin position="26"/>
        <end position="44"/>
    </location>
</feature>
<dbReference type="KEGG" id="taw:EI545_13300"/>
<evidence type="ECO:0000313" key="8">
    <source>
        <dbReference type="Proteomes" id="UP000282002"/>
    </source>
</evidence>
<dbReference type="InterPro" id="IPR026841">
    <property type="entry name" value="Aur1/Ipt1"/>
</dbReference>
<gene>
    <name evidence="7" type="ORF">EI545_13300</name>
</gene>
<evidence type="ECO:0000256" key="2">
    <source>
        <dbReference type="ARBA" id="ARBA00022692"/>
    </source>
</evidence>
<feature type="transmembrane region" description="Helical" evidence="5">
    <location>
        <begin position="208"/>
        <end position="228"/>
    </location>
</feature>
<comment type="subcellular location">
    <subcellularLocation>
        <location evidence="1">Membrane</location>
        <topology evidence="1">Multi-pass membrane protein</topology>
    </subcellularLocation>
</comment>
<evidence type="ECO:0000256" key="4">
    <source>
        <dbReference type="ARBA" id="ARBA00023136"/>
    </source>
</evidence>
<feature type="transmembrane region" description="Helical" evidence="5">
    <location>
        <begin position="109"/>
        <end position="129"/>
    </location>
</feature>
<keyword evidence="2 5" id="KW-0812">Transmembrane</keyword>
<sequence>MFTIVTVSAGDGVLMRAGSKRVLRQHSLLAGLVVAYGLIATWLAQRYALSIEHEKVTVLVMHFLTKVPQIIFFVLLWRLLHHTYVVRSEDRMAALKNDVRSFLSDRDRLFGGAIATLLMALVLIFFAQIKSLIPTLMPFSWDEYFMELDRLLHFNTDPYSLLHTVLGGHYSLSFFTGMYNVWLLVVYFALFASCFLRPDSAIRMQFLISFLLVWALGGNLLAIVFSSAGPPYYALLGLGDTFEPLMDLLRAHAATGALSVVDTQILLWDFYTAPNSINAISAFPSMHVASSTLIAIFAFRLSRFAGYVMTAFAVVIMIGSVLLGWHYAVDGYVGAFLAVLVWKAVGLLIRPTMRRMDSSSHVPARL</sequence>
<feature type="domain" description="Inositolphosphotransferase Aur1/Ipt1" evidence="6">
    <location>
        <begin position="145"/>
        <end position="342"/>
    </location>
</feature>
<evidence type="ECO:0000313" key="7">
    <source>
        <dbReference type="EMBL" id="AZL59724.1"/>
    </source>
</evidence>
<keyword evidence="4 5" id="KW-0472">Membrane</keyword>
<evidence type="ECO:0000259" key="6">
    <source>
        <dbReference type="Pfam" id="PF14378"/>
    </source>
</evidence>
<evidence type="ECO:0000256" key="3">
    <source>
        <dbReference type="ARBA" id="ARBA00022989"/>
    </source>
</evidence>
<dbReference type="Gene3D" id="1.20.144.10">
    <property type="entry name" value="Phosphatidic acid phosphatase type 2/haloperoxidase"/>
    <property type="match status" value="1"/>
</dbReference>
<feature type="transmembrane region" description="Helical" evidence="5">
    <location>
        <begin position="277"/>
        <end position="297"/>
    </location>
</feature>
<dbReference type="Proteomes" id="UP000282002">
    <property type="component" value="Chromosome"/>
</dbReference>
<feature type="transmembrane region" description="Helical" evidence="5">
    <location>
        <begin position="331"/>
        <end position="349"/>
    </location>
</feature>
<dbReference type="GO" id="GO:0016020">
    <property type="term" value="C:membrane"/>
    <property type="evidence" value="ECO:0007669"/>
    <property type="project" value="UniProtKB-SubCell"/>
</dbReference>
<keyword evidence="3 5" id="KW-1133">Transmembrane helix</keyword>
<name>A0A3S8U7Z8_9RHOB</name>
<accession>A0A3S8U7Z8</accession>
<dbReference type="SUPFAM" id="SSF48317">
    <property type="entry name" value="Acid phosphatase/Vanadium-dependent haloperoxidase"/>
    <property type="match status" value="1"/>
</dbReference>
<feature type="transmembrane region" description="Helical" evidence="5">
    <location>
        <begin position="56"/>
        <end position="77"/>
    </location>
</feature>
<dbReference type="PANTHER" id="PTHR31310">
    <property type="match status" value="1"/>
</dbReference>
<dbReference type="EMBL" id="CP034328">
    <property type="protein sequence ID" value="AZL59724.1"/>
    <property type="molecule type" value="Genomic_DNA"/>
</dbReference>
<proteinExistence type="predicted"/>
<dbReference type="InterPro" id="IPR036938">
    <property type="entry name" value="PAP2/HPO_sf"/>
</dbReference>
<organism evidence="7 8">
    <name type="scientific">Tabrizicola piscis</name>
    <dbReference type="NCBI Taxonomy" id="2494374"/>
    <lineage>
        <taxon>Bacteria</taxon>
        <taxon>Pseudomonadati</taxon>
        <taxon>Pseudomonadota</taxon>
        <taxon>Alphaproteobacteria</taxon>
        <taxon>Rhodobacterales</taxon>
        <taxon>Paracoccaceae</taxon>
        <taxon>Tabrizicola</taxon>
    </lineage>
</organism>
<evidence type="ECO:0000256" key="1">
    <source>
        <dbReference type="ARBA" id="ARBA00004141"/>
    </source>
</evidence>
<keyword evidence="8" id="KW-1185">Reference proteome</keyword>
<feature type="transmembrane region" description="Helical" evidence="5">
    <location>
        <begin position="179"/>
        <end position="196"/>
    </location>
</feature>